<feature type="compositionally biased region" description="Polar residues" evidence="1">
    <location>
        <begin position="1"/>
        <end position="10"/>
    </location>
</feature>
<protein>
    <submittedName>
        <fullName evidence="2">Uncharacterized protein</fullName>
    </submittedName>
</protein>
<feature type="region of interest" description="Disordered" evidence="1">
    <location>
        <begin position="484"/>
        <end position="520"/>
    </location>
</feature>
<feature type="compositionally biased region" description="Basic and acidic residues" evidence="1">
    <location>
        <begin position="149"/>
        <end position="158"/>
    </location>
</feature>
<feature type="region of interest" description="Disordered" evidence="1">
    <location>
        <begin position="230"/>
        <end position="393"/>
    </location>
</feature>
<feature type="compositionally biased region" description="Polar residues" evidence="1">
    <location>
        <begin position="334"/>
        <end position="344"/>
    </location>
</feature>
<feature type="region of interest" description="Disordered" evidence="1">
    <location>
        <begin position="426"/>
        <end position="470"/>
    </location>
</feature>
<dbReference type="OrthoDB" id="3358973at2759"/>
<organism evidence="2">
    <name type="scientific">Sporisorium scitamineum</name>
    <dbReference type="NCBI Taxonomy" id="49012"/>
    <lineage>
        <taxon>Eukaryota</taxon>
        <taxon>Fungi</taxon>
        <taxon>Dikarya</taxon>
        <taxon>Basidiomycota</taxon>
        <taxon>Ustilaginomycotina</taxon>
        <taxon>Ustilaginomycetes</taxon>
        <taxon>Ustilaginales</taxon>
        <taxon>Ustilaginaceae</taxon>
        <taxon>Sporisorium</taxon>
    </lineage>
</organism>
<feature type="compositionally biased region" description="Low complexity" evidence="1">
    <location>
        <begin position="292"/>
        <end position="303"/>
    </location>
</feature>
<evidence type="ECO:0000256" key="1">
    <source>
        <dbReference type="SAM" id="MobiDB-lite"/>
    </source>
</evidence>
<feature type="region of interest" description="Disordered" evidence="1">
    <location>
        <begin position="532"/>
        <end position="563"/>
    </location>
</feature>
<sequence>MSHVNTSSATLAEVSGRRQARDAEASETSFASTVTDDHNVDFTPPLQSETSTVDLLGNGVKSSSSAWSEHGYSMDPPSNSIKAVNSSTSGASRKGKQPSNGHYIDLDHQKLSTIDETIASSSSSYNHDRDSYNSSANGYVLDDAKRLYQDPSHLDSPDLHAVPYSPSTYPPTSEEESEAKRVQQNLERWAAEERQRRKAHRTSKLVSNRNSNVSGGGSLAHRLSILRSTGFTGTTNNLGAGPSSERLADDPSASPSISHTTSLGDRRRYGPTARRESATSSAGGAARGLHRSASPSSFDSAQSLNSLVSDDHRPNRKLPPIGSRVPSTNHDRQASGSSVASLNGSGLHANGSARDPFRDPSEGGIAEVSTRLSPKRSSLKPAPTASRPIVTVGRASSIQRQALEASYASSKDKGKGRSMPTIVATDTEIEEEEENHTSSFNRNRDGENPFASSRDPQRRTRTTSTTLHQGGLDEEVAMEIAGRNKGLHNNGDLGESTLGTDSEARPPPARTSTSSSKFRELGITEDDDWIKTVGRSMGKDRSSTRSMRIARHAATDDDEREGARKPWWTELLCGCSRDFDDDEQAGRTNPME</sequence>
<name>A0A127Z8E1_9BASI</name>
<dbReference type="AlphaFoldDB" id="A0A127Z8E1"/>
<feature type="compositionally biased region" description="Basic and acidic residues" evidence="1">
    <location>
        <begin position="264"/>
        <end position="277"/>
    </location>
</feature>
<feature type="compositionally biased region" description="Low complexity" evidence="1">
    <location>
        <begin position="163"/>
        <end position="172"/>
    </location>
</feature>
<dbReference type="EMBL" id="LK056655">
    <property type="protein sequence ID" value="CDU22242.1"/>
    <property type="molecule type" value="Genomic_DNA"/>
</dbReference>
<feature type="compositionally biased region" description="Polar residues" evidence="1">
    <location>
        <begin position="253"/>
        <end position="263"/>
    </location>
</feature>
<reference evidence="2" key="1">
    <citation type="submission" date="2014-06" db="EMBL/GenBank/DDBJ databases">
        <authorList>
            <person name="Ju J."/>
            <person name="Zhang J."/>
        </authorList>
    </citation>
    <scope>NUCLEOTIDE SEQUENCE</scope>
    <source>
        <strain evidence="2">SscI8</strain>
    </source>
</reference>
<feature type="compositionally biased region" description="Basic and acidic residues" evidence="1">
    <location>
        <begin position="15"/>
        <end position="24"/>
    </location>
</feature>
<feature type="region of interest" description="Disordered" evidence="1">
    <location>
        <begin position="149"/>
        <end position="218"/>
    </location>
</feature>
<proteinExistence type="predicted"/>
<accession>A0A127Z8E1</accession>
<feature type="region of interest" description="Disordered" evidence="1">
    <location>
        <begin position="1"/>
        <end position="104"/>
    </location>
</feature>
<feature type="compositionally biased region" description="Polar residues" evidence="1">
    <location>
        <begin position="76"/>
        <end position="91"/>
    </location>
</feature>
<gene>
    <name evidence="2" type="ORF">SPSC_00872</name>
</gene>
<evidence type="ECO:0000313" key="2">
    <source>
        <dbReference type="EMBL" id="CDU22242.1"/>
    </source>
</evidence>